<organism evidence="1">
    <name type="scientific">Candidatus Berkiella aquae</name>
    <dbReference type="NCBI Taxonomy" id="295108"/>
    <lineage>
        <taxon>Bacteria</taxon>
        <taxon>Pseudomonadati</taxon>
        <taxon>Pseudomonadota</taxon>
        <taxon>Gammaproteobacteria</taxon>
        <taxon>Candidatus Berkiellales</taxon>
        <taxon>Candidatus Berkiellaceae</taxon>
        <taxon>Candidatus Berkiella</taxon>
    </lineage>
</organism>
<dbReference type="EMBL" id="LKAJ01000050">
    <property type="protein sequence ID" value="KRG17152.1"/>
    <property type="molecule type" value="Genomic_DNA"/>
</dbReference>
<comment type="caution">
    <text evidence="1">The sequence shown here is derived from an EMBL/GenBank/DDBJ whole genome shotgun (WGS) entry which is preliminary data.</text>
</comment>
<evidence type="ECO:0000313" key="2">
    <source>
        <dbReference type="EMBL" id="KRG19733.1"/>
    </source>
</evidence>
<dbReference type="EMBL" id="LKAJ02000001">
    <property type="protein sequence ID" value="MCS5710794.1"/>
    <property type="molecule type" value="Genomic_DNA"/>
</dbReference>
<evidence type="ECO:0000313" key="4">
    <source>
        <dbReference type="Proteomes" id="UP000051497"/>
    </source>
</evidence>
<keyword evidence="4" id="KW-1185">Reference proteome</keyword>
<gene>
    <name evidence="3" type="ORF">HT99x_005080</name>
    <name evidence="2" type="ORF">HT99x_02712</name>
    <name evidence="1" type="ORF">HT99x_03229</name>
</gene>
<accession>A0A0Q9Y8K4</accession>
<name>A0A0Q9Y8K4_9GAMM</name>
<protein>
    <submittedName>
        <fullName evidence="1">Uncharacterized protein</fullName>
    </submittedName>
</protein>
<dbReference type="RefSeq" id="WP_075067315.1">
    <property type="nucleotide sequence ID" value="NZ_LKAJ02000001.1"/>
</dbReference>
<sequence>MSYKVTTSSNFTGLTIAEDRFAAFETIRDANDPLMRDRRAPGKPLCDSDYFAALPAENHQLLHQKRLHAIIEQTKRLEAQEQIAAEQHRKQAAKLSF</sequence>
<reference evidence="3" key="2">
    <citation type="journal article" date="2016" name="Genome Announc.">
        <title>Draft Genome Sequences of Two Novel Amoeba-Resistant Intranuclear Bacteria, 'Candidatus Berkiella cookevillensis' and 'Candidatus Berkiella aquae'.</title>
        <authorList>
            <person name="Mehari Y.T."/>
            <person name="Arivett B.A."/>
            <person name="Farone A.L."/>
            <person name="Gunderson J.H."/>
            <person name="Farone M.B."/>
        </authorList>
    </citation>
    <scope>NUCLEOTIDE SEQUENCE</scope>
    <source>
        <strain evidence="3">HT99</strain>
    </source>
</reference>
<evidence type="ECO:0000313" key="3">
    <source>
        <dbReference type="EMBL" id="MCS5710794.1"/>
    </source>
</evidence>
<dbReference type="EMBL" id="LKAJ01000015">
    <property type="protein sequence ID" value="KRG19733.1"/>
    <property type="molecule type" value="Genomic_DNA"/>
</dbReference>
<evidence type="ECO:0000313" key="1">
    <source>
        <dbReference type="EMBL" id="KRG17152.1"/>
    </source>
</evidence>
<dbReference type="AlphaFoldDB" id="A0A0Q9Y8K4"/>
<reference evidence="3" key="3">
    <citation type="submission" date="2021-06" db="EMBL/GenBank/DDBJ databases">
        <title>Genomic Description and Analysis of Intracellular Bacteria, Candidatus Berkiella cookevillensis and Candidatus Berkiella aquae.</title>
        <authorList>
            <person name="Kidane D.T."/>
            <person name="Mehari Y.T."/>
            <person name="Rice F.C."/>
            <person name="Arivett B.A."/>
            <person name="Farone A.L."/>
            <person name="Berk S.G."/>
            <person name="Farone M.B."/>
        </authorList>
    </citation>
    <scope>NUCLEOTIDE SEQUENCE</scope>
    <source>
        <strain evidence="3">HT99</strain>
    </source>
</reference>
<dbReference type="Proteomes" id="UP000051497">
    <property type="component" value="Unassembled WGS sequence"/>
</dbReference>
<proteinExistence type="predicted"/>
<reference evidence="1" key="1">
    <citation type="submission" date="2015-09" db="EMBL/GenBank/DDBJ databases">
        <title>Draft Genome Sequences of Two Novel Amoeba-resistant Intranuclear Bacteria, Candidatus Berkiella cookevillensis and Candidatus Berkiella aquae.</title>
        <authorList>
            <person name="Mehari Y.T."/>
            <person name="Arivett B.A."/>
            <person name="Farone A.L."/>
            <person name="Gunderson J.H."/>
            <person name="Farone M.B."/>
        </authorList>
    </citation>
    <scope>NUCLEOTIDE SEQUENCE [LARGE SCALE GENOMIC DNA]</scope>
    <source>
        <strain evidence="1">HT99</strain>
    </source>
</reference>